<organism evidence="3">
    <name type="scientific">Mesocestoides corti</name>
    <name type="common">Flatworm</name>
    <dbReference type="NCBI Taxonomy" id="53468"/>
    <lineage>
        <taxon>Eukaryota</taxon>
        <taxon>Metazoa</taxon>
        <taxon>Spiralia</taxon>
        <taxon>Lophotrochozoa</taxon>
        <taxon>Platyhelminthes</taxon>
        <taxon>Cestoda</taxon>
        <taxon>Eucestoda</taxon>
        <taxon>Cyclophyllidea</taxon>
        <taxon>Mesocestoididae</taxon>
        <taxon>Mesocestoides</taxon>
    </lineage>
</organism>
<protein>
    <submittedName>
        <fullName evidence="3">Uncharacterized protein</fullName>
    </submittedName>
</protein>
<dbReference type="SUPFAM" id="SSF117281">
    <property type="entry name" value="Kelch motif"/>
    <property type="match status" value="1"/>
</dbReference>
<evidence type="ECO:0000256" key="1">
    <source>
        <dbReference type="ARBA" id="ARBA00022441"/>
    </source>
</evidence>
<dbReference type="Gene3D" id="2.120.10.80">
    <property type="entry name" value="Kelch-type beta propeller"/>
    <property type="match status" value="1"/>
</dbReference>
<dbReference type="PANTHER" id="PTHR45632:SF3">
    <property type="entry name" value="KELCH-LIKE PROTEIN 32"/>
    <property type="match status" value="1"/>
</dbReference>
<proteinExistence type="predicted"/>
<accession>A0A5K3FWA3</accession>
<dbReference type="WBParaSite" id="MCU_012217-RA">
    <property type="protein sequence ID" value="MCU_012217-RA"/>
    <property type="gene ID" value="MCU_012217"/>
</dbReference>
<evidence type="ECO:0000313" key="3">
    <source>
        <dbReference type="WBParaSite" id="MCU_012217-RA"/>
    </source>
</evidence>
<dbReference type="InterPro" id="IPR015915">
    <property type="entry name" value="Kelch-typ_b-propeller"/>
</dbReference>
<dbReference type="Pfam" id="PF01344">
    <property type="entry name" value="Kelch_1"/>
    <property type="match status" value="1"/>
</dbReference>
<evidence type="ECO:0000256" key="2">
    <source>
        <dbReference type="ARBA" id="ARBA00022737"/>
    </source>
</evidence>
<dbReference type="InterPro" id="IPR006652">
    <property type="entry name" value="Kelch_1"/>
</dbReference>
<name>A0A5K3FWA3_MESCO</name>
<keyword evidence="1" id="KW-0880">Kelch repeat</keyword>
<keyword evidence="2" id="KW-0677">Repeat</keyword>
<dbReference type="SMART" id="SM00612">
    <property type="entry name" value="Kelch"/>
    <property type="match status" value="2"/>
</dbReference>
<sequence>MTRLAVAAMTQARWKCSAAANGQHLFVFGGFEKGSGALTSCEKFDPATNRWTPLPAMPTPRFDSGAVHVPGVGFVVVGGWKGGWLGTVELLTGSSDCSDHVNWSWRQLPSLLEDRTCPAVAYFRGRVIVAGANDGENISVESLSLTAVDNDPGQWTRLAGLKIDGEQTRALNLFVFSALFLGGDQQVHEFVPPPGSVNSSLEQFTWKPVFTIPTMSDAYLLVLRKPH</sequence>
<dbReference type="PANTHER" id="PTHR45632">
    <property type="entry name" value="LD33804P"/>
    <property type="match status" value="1"/>
</dbReference>
<dbReference type="AlphaFoldDB" id="A0A5K3FWA3"/>
<reference evidence="3" key="1">
    <citation type="submission" date="2019-11" db="UniProtKB">
        <authorList>
            <consortium name="WormBaseParasite"/>
        </authorList>
    </citation>
    <scope>IDENTIFICATION</scope>
</reference>